<gene>
    <name evidence="4" type="ORF">OS493_037504</name>
</gene>
<keyword evidence="5" id="KW-1185">Reference proteome</keyword>
<organism evidence="4 5">
    <name type="scientific">Desmophyllum pertusum</name>
    <dbReference type="NCBI Taxonomy" id="174260"/>
    <lineage>
        <taxon>Eukaryota</taxon>
        <taxon>Metazoa</taxon>
        <taxon>Cnidaria</taxon>
        <taxon>Anthozoa</taxon>
        <taxon>Hexacorallia</taxon>
        <taxon>Scleractinia</taxon>
        <taxon>Caryophylliina</taxon>
        <taxon>Caryophylliidae</taxon>
        <taxon>Desmophyllum</taxon>
    </lineage>
</organism>
<dbReference type="EMBL" id="MU827373">
    <property type="protein sequence ID" value="KAJ7350970.1"/>
    <property type="molecule type" value="Genomic_DNA"/>
</dbReference>
<evidence type="ECO:0000256" key="1">
    <source>
        <dbReference type="ARBA" id="ARBA00022723"/>
    </source>
</evidence>
<dbReference type="OrthoDB" id="271433at2759"/>
<evidence type="ECO:0000256" key="3">
    <source>
        <dbReference type="ARBA" id="ARBA00023004"/>
    </source>
</evidence>
<dbReference type="Pfam" id="PF07847">
    <property type="entry name" value="PCO_ADO"/>
    <property type="match status" value="1"/>
</dbReference>
<dbReference type="GO" id="GO:0016702">
    <property type="term" value="F:oxidoreductase activity, acting on single donors with incorporation of molecular oxygen, incorporation of two atoms of oxygen"/>
    <property type="evidence" value="ECO:0007669"/>
    <property type="project" value="InterPro"/>
</dbReference>
<proteinExistence type="predicted"/>
<dbReference type="GO" id="GO:0005739">
    <property type="term" value="C:mitochondrion"/>
    <property type="evidence" value="ECO:0007669"/>
    <property type="project" value="TreeGrafter"/>
</dbReference>
<dbReference type="CDD" id="cd20289">
    <property type="entry name" value="cupin_ADO"/>
    <property type="match status" value="1"/>
</dbReference>
<evidence type="ECO:0000313" key="5">
    <source>
        <dbReference type="Proteomes" id="UP001163046"/>
    </source>
</evidence>
<dbReference type="InterPro" id="IPR014710">
    <property type="entry name" value="RmlC-like_jellyroll"/>
</dbReference>
<keyword evidence="2" id="KW-0560">Oxidoreductase</keyword>
<dbReference type="PANTHER" id="PTHR22966">
    <property type="entry name" value="2-AMINOETHANETHIOL DIOXYGENASE"/>
    <property type="match status" value="1"/>
</dbReference>
<dbReference type="InterPro" id="IPR011051">
    <property type="entry name" value="RmlC_Cupin_sf"/>
</dbReference>
<dbReference type="PANTHER" id="PTHR22966:SF61">
    <property type="entry name" value="2-AMINOETHANETHIOL DIOXYGENASE"/>
    <property type="match status" value="1"/>
</dbReference>
<keyword evidence="3" id="KW-0408">Iron</keyword>
<dbReference type="AlphaFoldDB" id="A0A9X0CHR6"/>
<evidence type="ECO:0000313" key="4">
    <source>
        <dbReference type="EMBL" id="KAJ7350970.1"/>
    </source>
</evidence>
<evidence type="ECO:0000256" key="2">
    <source>
        <dbReference type="ARBA" id="ARBA00023002"/>
    </source>
</evidence>
<name>A0A9X0CHR6_9CNID</name>
<dbReference type="Gene3D" id="2.60.120.10">
    <property type="entry name" value="Jelly Rolls"/>
    <property type="match status" value="1"/>
</dbReference>
<accession>A0A9X0CHR6</accession>
<sequence>MAAVIQRLSRQALVTFMTRETAAFSSNFERLKTMLDSVTAEDIKLVVPNHLEQSNGTYTAGAPATHVSIFECPFFTLGVFILRKGSSIPLHDHPGMFGLWTLNGTRMDGFSRQPLHKRRLIRCRKTEHSFEESSGSCVLTPTAGNYHTIHNMSPGPSAFVDILGPPYAQEKGRDCTYYQECDPPSYHQATPIQVDNDDRWITEIPPPRDFFCDTQPYSGPPVSLQLISGPLDS</sequence>
<dbReference type="SUPFAM" id="SSF51182">
    <property type="entry name" value="RmlC-like cupins"/>
    <property type="match status" value="1"/>
</dbReference>
<keyword evidence="1" id="KW-0479">Metal-binding</keyword>
<reference evidence="4" key="1">
    <citation type="submission" date="2023-01" db="EMBL/GenBank/DDBJ databases">
        <title>Genome assembly of the deep-sea coral Lophelia pertusa.</title>
        <authorList>
            <person name="Herrera S."/>
            <person name="Cordes E."/>
        </authorList>
    </citation>
    <scope>NUCLEOTIDE SEQUENCE</scope>
    <source>
        <strain evidence="4">USNM1676648</strain>
        <tissue evidence="4">Polyp</tissue>
    </source>
</reference>
<dbReference type="InterPro" id="IPR012864">
    <property type="entry name" value="PCO/ADO"/>
</dbReference>
<dbReference type="Proteomes" id="UP001163046">
    <property type="component" value="Unassembled WGS sequence"/>
</dbReference>
<protein>
    <submittedName>
        <fullName evidence="4">Uncharacterized protein</fullName>
    </submittedName>
</protein>
<dbReference type="GO" id="GO:0046872">
    <property type="term" value="F:metal ion binding"/>
    <property type="evidence" value="ECO:0007669"/>
    <property type="project" value="UniProtKB-KW"/>
</dbReference>
<comment type="caution">
    <text evidence="4">The sequence shown here is derived from an EMBL/GenBank/DDBJ whole genome shotgun (WGS) entry which is preliminary data.</text>
</comment>